<evidence type="ECO:0000256" key="4">
    <source>
        <dbReference type="ARBA" id="ARBA00022737"/>
    </source>
</evidence>
<dbReference type="InterPro" id="IPR047546">
    <property type="entry name" value="Rcat_RBR_RNF216"/>
</dbReference>
<keyword evidence="7" id="KW-0862">Zinc</keyword>
<evidence type="ECO:0000259" key="9">
    <source>
        <dbReference type="PROSITE" id="PS51873"/>
    </source>
</evidence>
<dbReference type="GO" id="GO:0016740">
    <property type="term" value="F:transferase activity"/>
    <property type="evidence" value="ECO:0007669"/>
    <property type="project" value="UniProtKB-KW"/>
</dbReference>
<feature type="transmembrane region" description="Helical" evidence="8">
    <location>
        <begin position="74"/>
        <end position="93"/>
    </location>
</feature>
<keyword evidence="8" id="KW-0472">Membrane</keyword>
<keyword evidence="2" id="KW-0808">Transferase</keyword>
<dbReference type="EMBL" id="HBKR01006323">
    <property type="protein sequence ID" value="CAE2284664.1"/>
    <property type="molecule type" value="Transcribed_RNA"/>
</dbReference>
<feature type="domain" description="RING-type" evidence="9">
    <location>
        <begin position="1"/>
        <end position="244"/>
    </location>
</feature>
<dbReference type="InterPro" id="IPR044066">
    <property type="entry name" value="TRIAD_supradom"/>
</dbReference>
<dbReference type="AlphaFoldDB" id="A0A7S4K5P5"/>
<keyword evidence="3" id="KW-0479">Metal-binding</keyword>
<evidence type="ECO:0000256" key="3">
    <source>
        <dbReference type="ARBA" id="ARBA00022723"/>
    </source>
</evidence>
<dbReference type="SUPFAM" id="SSF57850">
    <property type="entry name" value="RING/U-box"/>
    <property type="match status" value="1"/>
</dbReference>
<evidence type="ECO:0000256" key="6">
    <source>
        <dbReference type="ARBA" id="ARBA00022786"/>
    </source>
</evidence>
<dbReference type="PANTHER" id="PTHR22770">
    <property type="entry name" value="UBIQUITIN CONJUGATING ENZYME 7 INTERACTING PROTEIN-RELATED"/>
    <property type="match status" value="1"/>
</dbReference>
<keyword evidence="6" id="KW-0833">Ubl conjugation pathway</keyword>
<accession>A0A7S4K5P5</accession>
<proteinExistence type="predicted"/>
<evidence type="ECO:0000313" key="10">
    <source>
        <dbReference type="EMBL" id="CAE2284664.1"/>
    </source>
</evidence>
<organism evidence="10">
    <name type="scientific">Paramoeba aestuarina</name>
    <dbReference type="NCBI Taxonomy" id="180227"/>
    <lineage>
        <taxon>Eukaryota</taxon>
        <taxon>Amoebozoa</taxon>
        <taxon>Discosea</taxon>
        <taxon>Flabellinia</taxon>
        <taxon>Dactylopodida</taxon>
        <taxon>Paramoebidae</taxon>
        <taxon>Paramoeba</taxon>
    </lineage>
</organism>
<evidence type="ECO:0000256" key="1">
    <source>
        <dbReference type="ARBA" id="ARBA00004906"/>
    </source>
</evidence>
<reference evidence="10" key="1">
    <citation type="submission" date="2021-01" db="EMBL/GenBank/DDBJ databases">
        <authorList>
            <person name="Corre E."/>
            <person name="Pelletier E."/>
            <person name="Niang G."/>
            <person name="Scheremetjew M."/>
            <person name="Finn R."/>
            <person name="Kale V."/>
            <person name="Holt S."/>
            <person name="Cochrane G."/>
            <person name="Meng A."/>
            <person name="Brown T."/>
            <person name="Cohen L."/>
        </authorList>
    </citation>
    <scope>NUCLEOTIDE SEQUENCE</scope>
    <source>
        <strain evidence="10">SoJaBio B1-5/56/2</strain>
    </source>
</reference>
<dbReference type="InterPro" id="IPR051628">
    <property type="entry name" value="LUBAC_E3_Ligases"/>
</dbReference>
<protein>
    <recommendedName>
        <fullName evidence="9">RING-type domain-containing protein</fullName>
    </recommendedName>
</protein>
<evidence type="ECO:0000256" key="8">
    <source>
        <dbReference type="SAM" id="Phobius"/>
    </source>
</evidence>
<keyword evidence="4" id="KW-0677">Repeat</keyword>
<comment type="pathway">
    <text evidence="1">Protein modification; protein ubiquitination.</text>
</comment>
<keyword evidence="5" id="KW-0863">Zinc-finger</keyword>
<dbReference type="GO" id="GO:0008270">
    <property type="term" value="F:zinc ion binding"/>
    <property type="evidence" value="ECO:0007669"/>
    <property type="project" value="UniProtKB-KW"/>
</dbReference>
<gene>
    <name evidence="10" type="ORF">NAES01612_LOCUS4209</name>
</gene>
<evidence type="ECO:0000256" key="7">
    <source>
        <dbReference type="ARBA" id="ARBA00022833"/>
    </source>
</evidence>
<sequence length="292" mass="33383">MGGCEAQILPEMIDAALPRDTKKWYDAILLQNAVKRAKGKAIECPACQDVEVTLPEDKPKPQPIRPRFTETPQFRMLLSVGVLLFYAGCLYYWRPYTMFFGTLLFGGKVRQLLKPRHQLAEYMERNREKEKEQEKQHFCKQCKISFCLSCESYHPLEGCQQLGRPGGGTLEGLRLHIEEQMSQVAVRICPECGAQFQKDGGCNKMTCVCGYSMCYICRKNLQKEGYSHYCNHFRPDGGKCTQCNKCELFRAPNDDALCIQVAKRAKREYLAMYPKLGKEGKNLNTVAGVRFE</sequence>
<dbReference type="PANTHER" id="PTHR22770:SF42">
    <property type="entry name" value="FINGER PROTEIN (ZIN), PUTATIVE (AFU_ORTHOLOGUE AFUA_4G03910)-RELATED"/>
    <property type="match status" value="1"/>
</dbReference>
<dbReference type="Pfam" id="PF26200">
    <property type="entry name" value="Rcat_RNF216"/>
    <property type="match status" value="1"/>
</dbReference>
<keyword evidence="8" id="KW-1133">Transmembrane helix</keyword>
<evidence type="ECO:0000256" key="2">
    <source>
        <dbReference type="ARBA" id="ARBA00022679"/>
    </source>
</evidence>
<dbReference type="Gene3D" id="1.20.120.1750">
    <property type="match status" value="1"/>
</dbReference>
<dbReference type="CDD" id="cd20353">
    <property type="entry name" value="Rcat_RBR_RNF216"/>
    <property type="match status" value="1"/>
</dbReference>
<keyword evidence="8" id="KW-0812">Transmembrane</keyword>
<name>A0A7S4K5P5_9EUKA</name>
<dbReference type="PROSITE" id="PS51873">
    <property type="entry name" value="TRIAD"/>
    <property type="match status" value="1"/>
</dbReference>
<evidence type="ECO:0000256" key="5">
    <source>
        <dbReference type="ARBA" id="ARBA00022771"/>
    </source>
</evidence>